<comment type="similarity">
    <text evidence="2">Belongs to the MGMT family.</text>
</comment>
<dbReference type="SUPFAM" id="SSF46767">
    <property type="entry name" value="Methylated DNA-protein cysteine methyltransferase, C-terminal domain"/>
    <property type="match status" value="1"/>
</dbReference>
<keyword evidence="4" id="KW-0489">Methyltransferase</keyword>
<comment type="catalytic activity">
    <reaction evidence="8">
        <text>a 6-O-methyl-2'-deoxyguanosine in DNA + L-cysteinyl-[protein] = S-methyl-L-cysteinyl-[protein] + a 2'-deoxyguanosine in DNA</text>
        <dbReference type="Rhea" id="RHEA:24000"/>
        <dbReference type="Rhea" id="RHEA-COMP:10131"/>
        <dbReference type="Rhea" id="RHEA-COMP:10132"/>
        <dbReference type="Rhea" id="RHEA-COMP:11367"/>
        <dbReference type="Rhea" id="RHEA-COMP:11368"/>
        <dbReference type="ChEBI" id="CHEBI:29950"/>
        <dbReference type="ChEBI" id="CHEBI:82612"/>
        <dbReference type="ChEBI" id="CHEBI:85445"/>
        <dbReference type="ChEBI" id="CHEBI:85448"/>
        <dbReference type="EC" id="2.1.1.63"/>
    </reaction>
</comment>
<dbReference type="NCBIfam" id="TIGR00589">
    <property type="entry name" value="ogt"/>
    <property type="match status" value="1"/>
</dbReference>
<dbReference type="EMBL" id="CP038852">
    <property type="protein sequence ID" value="QIZ20356.1"/>
    <property type="molecule type" value="Genomic_DNA"/>
</dbReference>
<dbReference type="InterPro" id="IPR036217">
    <property type="entry name" value="MethylDNA_cys_MeTrfase_DNAb"/>
</dbReference>
<comment type="catalytic activity">
    <reaction evidence="1">
        <text>a 4-O-methyl-thymidine in DNA + L-cysteinyl-[protein] = a thymidine in DNA + S-methyl-L-cysteinyl-[protein]</text>
        <dbReference type="Rhea" id="RHEA:53428"/>
        <dbReference type="Rhea" id="RHEA-COMP:10131"/>
        <dbReference type="Rhea" id="RHEA-COMP:10132"/>
        <dbReference type="Rhea" id="RHEA-COMP:13555"/>
        <dbReference type="Rhea" id="RHEA-COMP:13556"/>
        <dbReference type="ChEBI" id="CHEBI:29950"/>
        <dbReference type="ChEBI" id="CHEBI:82612"/>
        <dbReference type="ChEBI" id="CHEBI:137386"/>
        <dbReference type="ChEBI" id="CHEBI:137387"/>
        <dbReference type="EC" id="2.1.1.63"/>
    </reaction>
</comment>
<dbReference type="PROSITE" id="PS00374">
    <property type="entry name" value="MGMT"/>
    <property type="match status" value="1"/>
</dbReference>
<evidence type="ECO:0000313" key="10">
    <source>
        <dbReference type="EMBL" id="QIZ20356.1"/>
    </source>
</evidence>
<dbReference type="CDD" id="cd06445">
    <property type="entry name" value="ATase"/>
    <property type="match status" value="1"/>
</dbReference>
<evidence type="ECO:0000256" key="3">
    <source>
        <dbReference type="ARBA" id="ARBA00011918"/>
    </source>
</evidence>
<dbReference type="EC" id="2.1.1.63" evidence="3"/>
<dbReference type="GO" id="GO:0006281">
    <property type="term" value="P:DNA repair"/>
    <property type="evidence" value="ECO:0007669"/>
    <property type="project" value="UniProtKB-KW"/>
</dbReference>
<dbReference type="InterPro" id="IPR001497">
    <property type="entry name" value="MethylDNA_cys_MeTrfase_AS"/>
</dbReference>
<evidence type="ECO:0000256" key="1">
    <source>
        <dbReference type="ARBA" id="ARBA00001286"/>
    </source>
</evidence>
<dbReference type="Pfam" id="PF01035">
    <property type="entry name" value="DNA_binding_1"/>
    <property type="match status" value="1"/>
</dbReference>
<dbReference type="FunFam" id="1.10.10.10:FF:000214">
    <property type="entry name" value="Methylated-DNA--protein-cysteine methyltransferase"/>
    <property type="match status" value="1"/>
</dbReference>
<gene>
    <name evidence="10" type="ORF">E5R92_00930</name>
</gene>
<feature type="domain" description="Methylated-DNA-[protein]-cysteine S-methyltransferase DNA binding" evidence="9">
    <location>
        <begin position="10"/>
        <end position="92"/>
    </location>
</feature>
<evidence type="ECO:0000256" key="8">
    <source>
        <dbReference type="ARBA" id="ARBA00049348"/>
    </source>
</evidence>
<dbReference type="InterPro" id="IPR014048">
    <property type="entry name" value="MethylDNA_cys_MeTrfase_DNA-bd"/>
</dbReference>
<accession>A0A6H1Q0Y7</accession>
<dbReference type="Gene3D" id="1.10.10.10">
    <property type="entry name" value="Winged helix-like DNA-binding domain superfamily/Winged helix DNA-binding domain"/>
    <property type="match status" value="1"/>
</dbReference>
<keyword evidence="5" id="KW-0808">Transferase</keyword>
<dbReference type="KEGG" id="peg:E5R92_00930"/>
<keyword evidence="6" id="KW-0227">DNA damage</keyword>
<reference evidence="10 11" key="1">
    <citation type="journal article" date="2020" name="Nat. Microbiol.">
        <title>Lysogenic host-virus interactions in SAR11 marine bacteria.</title>
        <authorList>
            <person name="Morris R.M."/>
            <person name="Cain K.R."/>
            <person name="Hvorecny K.L."/>
            <person name="Kollman J.M."/>
        </authorList>
    </citation>
    <scope>NUCLEOTIDE SEQUENCE [LARGE SCALE GENOMIC DNA]</scope>
    <source>
        <strain evidence="10 11">NP1</strain>
    </source>
</reference>
<protein>
    <recommendedName>
        <fullName evidence="3">methylated-DNA--[protein]-cysteine S-methyltransferase</fullName>
        <ecNumber evidence="3">2.1.1.63</ecNumber>
    </recommendedName>
</protein>
<dbReference type="PANTHER" id="PTHR10815">
    <property type="entry name" value="METHYLATED-DNA--PROTEIN-CYSTEINE METHYLTRANSFERASE"/>
    <property type="match status" value="1"/>
</dbReference>
<evidence type="ECO:0000256" key="5">
    <source>
        <dbReference type="ARBA" id="ARBA00022679"/>
    </source>
</evidence>
<dbReference type="PANTHER" id="PTHR10815:SF13">
    <property type="entry name" value="METHYLATED-DNA--PROTEIN-CYSTEINE METHYLTRANSFERASE"/>
    <property type="match status" value="1"/>
</dbReference>
<organism evidence="10 11">
    <name type="scientific">Candidatus Pelagibacter giovannonii</name>
    <dbReference type="NCBI Taxonomy" id="2563896"/>
    <lineage>
        <taxon>Bacteria</taxon>
        <taxon>Pseudomonadati</taxon>
        <taxon>Pseudomonadota</taxon>
        <taxon>Alphaproteobacteria</taxon>
        <taxon>Candidatus Pelagibacterales</taxon>
        <taxon>Candidatus Pelagibacteraceae</taxon>
        <taxon>Candidatus Pelagibacter</taxon>
    </lineage>
</organism>
<evidence type="ECO:0000256" key="2">
    <source>
        <dbReference type="ARBA" id="ARBA00008711"/>
    </source>
</evidence>
<dbReference type="InterPro" id="IPR036388">
    <property type="entry name" value="WH-like_DNA-bd_sf"/>
</dbReference>
<dbReference type="AlphaFoldDB" id="A0A6H1Q0Y7"/>
<dbReference type="GO" id="GO:0032259">
    <property type="term" value="P:methylation"/>
    <property type="evidence" value="ECO:0007669"/>
    <property type="project" value="UniProtKB-KW"/>
</dbReference>
<evidence type="ECO:0000313" key="11">
    <source>
        <dbReference type="Proteomes" id="UP000501094"/>
    </source>
</evidence>
<evidence type="ECO:0000256" key="4">
    <source>
        <dbReference type="ARBA" id="ARBA00022603"/>
    </source>
</evidence>
<evidence type="ECO:0000256" key="7">
    <source>
        <dbReference type="ARBA" id="ARBA00023204"/>
    </source>
</evidence>
<evidence type="ECO:0000259" key="9">
    <source>
        <dbReference type="Pfam" id="PF01035"/>
    </source>
</evidence>
<proteinExistence type="inferred from homology"/>
<sequence>MNYMNLKGTKFQLKVWNYLRKIPKGKVKTYLEVSKAIGKPKAFRAVANAVGKNPYPPKIPCHRVIRSDGSLGGYSRKGGIQEKRRLLRLEKVFIK</sequence>
<keyword evidence="7" id="KW-0234">DNA repair</keyword>
<evidence type="ECO:0000256" key="6">
    <source>
        <dbReference type="ARBA" id="ARBA00022763"/>
    </source>
</evidence>
<dbReference type="Proteomes" id="UP000501094">
    <property type="component" value="Chromosome"/>
</dbReference>
<name>A0A6H1Q0Y7_9PROT</name>
<keyword evidence="11" id="KW-1185">Reference proteome</keyword>
<dbReference type="GO" id="GO:0003908">
    <property type="term" value="F:methylated-DNA-[protein]-cysteine S-methyltransferase activity"/>
    <property type="evidence" value="ECO:0007669"/>
    <property type="project" value="UniProtKB-EC"/>
</dbReference>